<evidence type="ECO:0000313" key="2">
    <source>
        <dbReference type="EMBL" id="ORZ09390.1"/>
    </source>
</evidence>
<dbReference type="InParanoid" id="A0A1Y2GFJ7"/>
<proteinExistence type="predicted"/>
<evidence type="ECO:0000256" key="1">
    <source>
        <dbReference type="SAM" id="MobiDB-lite"/>
    </source>
</evidence>
<organism evidence="2 3">
    <name type="scientific">Lobosporangium transversale</name>
    <dbReference type="NCBI Taxonomy" id="64571"/>
    <lineage>
        <taxon>Eukaryota</taxon>
        <taxon>Fungi</taxon>
        <taxon>Fungi incertae sedis</taxon>
        <taxon>Mucoromycota</taxon>
        <taxon>Mortierellomycotina</taxon>
        <taxon>Mortierellomycetes</taxon>
        <taxon>Mortierellales</taxon>
        <taxon>Mortierellaceae</taxon>
        <taxon>Lobosporangium</taxon>
    </lineage>
</organism>
<dbReference type="RefSeq" id="XP_021878843.1">
    <property type="nucleotide sequence ID" value="XM_022028998.1"/>
</dbReference>
<dbReference type="AlphaFoldDB" id="A0A1Y2GFJ7"/>
<reference evidence="2 3" key="1">
    <citation type="submission" date="2016-07" db="EMBL/GenBank/DDBJ databases">
        <title>Pervasive Adenine N6-methylation of Active Genes in Fungi.</title>
        <authorList>
            <consortium name="DOE Joint Genome Institute"/>
            <person name="Mondo S.J."/>
            <person name="Dannebaum R.O."/>
            <person name="Kuo R.C."/>
            <person name="Labutti K."/>
            <person name="Haridas S."/>
            <person name="Kuo A."/>
            <person name="Salamov A."/>
            <person name="Ahrendt S.R."/>
            <person name="Lipzen A."/>
            <person name="Sullivan W."/>
            <person name="Andreopoulos W.B."/>
            <person name="Clum A."/>
            <person name="Lindquist E."/>
            <person name="Daum C."/>
            <person name="Ramamoorthy G.K."/>
            <person name="Gryganskyi A."/>
            <person name="Culley D."/>
            <person name="Magnuson J.K."/>
            <person name="James T.Y."/>
            <person name="O'Malley M.A."/>
            <person name="Stajich J.E."/>
            <person name="Spatafora J.W."/>
            <person name="Visel A."/>
            <person name="Grigoriev I.V."/>
        </authorList>
    </citation>
    <scope>NUCLEOTIDE SEQUENCE [LARGE SCALE GENOMIC DNA]</scope>
    <source>
        <strain evidence="2 3">NRRL 3116</strain>
    </source>
</reference>
<protein>
    <submittedName>
        <fullName evidence="2">Uncharacterized protein</fullName>
    </submittedName>
</protein>
<sequence>MKSLSDEDAGIVFWEDFCDANGWNRTPNKSLIAQNAPTKPVVFHASPSLEKPSDNIVQPKDTSWASTSSDNYGDNHNNNDNTKKRRISELDTDSEDSADDNHDEPIHYSEDLKNNNLTNDYEFDNEERYLHPLISTIGRQRYLTQLELNTCLVQEVPNAFLSAFLALQHLKLLRIYMIVKSPTIPDSNSDDERSNYSFESYSHSDFFGEDEDEDEDKIEREEIQAFNDVKPQLRTNGYHMITKLELPPRQYLPYPATFLEPLFHSGLPNLQSLTLPRCAEGPPSREEDFLYRENYKDIDFRAGRWSCTGLEVLRLSNYVSFGSQRVGSSSQGYKSYTEPRTHLWTQVGHLLRLQELEIGNTGFDSMPDVYWIKDLRLEAPIIIGQDEEHDSCAAEGNQGLLHLLRGLRNLRVLRLRTDYWPRWILPGQAEVEFMEQNWPYLRKFSYVSSRHDVSGGSLEDEPQWGWFKHRWPELVINRNVNLNEPGSQNNIPNLFRSVRSQR</sequence>
<keyword evidence="3" id="KW-1185">Reference proteome</keyword>
<name>A0A1Y2GFJ7_9FUNG</name>
<dbReference type="Proteomes" id="UP000193648">
    <property type="component" value="Unassembled WGS sequence"/>
</dbReference>
<evidence type="ECO:0000313" key="3">
    <source>
        <dbReference type="Proteomes" id="UP000193648"/>
    </source>
</evidence>
<gene>
    <name evidence="2" type="ORF">BCR41DRAFT_398828</name>
</gene>
<dbReference type="GeneID" id="33570841"/>
<dbReference type="Gene3D" id="3.80.10.10">
    <property type="entry name" value="Ribonuclease Inhibitor"/>
    <property type="match status" value="1"/>
</dbReference>
<feature type="compositionally biased region" description="Low complexity" evidence="1">
    <location>
        <begin position="70"/>
        <end position="80"/>
    </location>
</feature>
<feature type="region of interest" description="Disordered" evidence="1">
    <location>
        <begin position="44"/>
        <end position="118"/>
    </location>
</feature>
<comment type="caution">
    <text evidence="2">The sequence shown here is derived from an EMBL/GenBank/DDBJ whole genome shotgun (WGS) entry which is preliminary data.</text>
</comment>
<dbReference type="EMBL" id="MCFF01000034">
    <property type="protein sequence ID" value="ORZ09390.1"/>
    <property type="molecule type" value="Genomic_DNA"/>
</dbReference>
<accession>A0A1Y2GFJ7</accession>
<dbReference type="SUPFAM" id="SSF52047">
    <property type="entry name" value="RNI-like"/>
    <property type="match status" value="1"/>
</dbReference>
<feature type="compositionally biased region" description="Basic and acidic residues" evidence="1">
    <location>
        <begin position="99"/>
        <end position="113"/>
    </location>
</feature>
<dbReference type="InterPro" id="IPR032675">
    <property type="entry name" value="LRR_dom_sf"/>
</dbReference>
<dbReference type="OrthoDB" id="2405020at2759"/>
<feature type="compositionally biased region" description="Polar residues" evidence="1">
    <location>
        <begin position="60"/>
        <end position="69"/>
    </location>
</feature>